<keyword evidence="6" id="KW-0283">Flagellar rotation</keyword>
<dbReference type="Proteomes" id="UP001161408">
    <property type="component" value="Unassembled WGS sequence"/>
</dbReference>
<organism evidence="9 10">
    <name type="scientific">Pseudoalteromonas tetraodonis GFC</name>
    <dbReference type="NCBI Taxonomy" id="1315271"/>
    <lineage>
        <taxon>Bacteria</taxon>
        <taxon>Pseudomonadati</taxon>
        <taxon>Pseudomonadota</taxon>
        <taxon>Gammaproteobacteria</taxon>
        <taxon>Alteromonadales</taxon>
        <taxon>Pseudoalteromonadaceae</taxon>
        <taxon>Pseudoalteromonas</taxon>
    </lineage>
</organism>
<keyword evidence="10" id="KW-1185">Reference proteome</keyword>
<dbReference type="GO" id="GO:0003774">
    <property type="term" value="F:cytoskeletal motor activity"/>
    <property type="evidence" value="ECO:0007669"/>
    <property type="project" value="InterPro"/>
</dbReference>
<dbReference type="GO" id="GO:0005886">
    <property type="term" value="C:plasma membrane"/>
    <property type="evidence" value="ECO:0007669"/>
    <property type="project" value="UniProtKB-SubCell"/>
</dbReference>
<dbReference type="RefSeq" id="WP_013464395.1">
    <property type="nucleotide sequence ID" value="NZ_BJXY01000021.1"/>
</dbReference>
<dbReference type="EMBL" id="BSNE01000014">
    <property type="protein sequence ID" value="GLQ03498.1"/>
    <property type="molecule type" value="Genomic_DNA"/>
</dbReference>
<evidence type="ECO:0000256" key="5">
    <source>
        <dbReference type="ARBA" id="ARBA00022500"/>
    </source>
</evidence>
<evidence type="ECO:0000256" key="4">
    <source>
        <dbReference type="ARBA" id="ARBA00022475"/>
    </source>
</evidence>
<dbReference type="PANTHER" id="PTHR43484">
    <property type="match status" value="1"/>
</dbReference>
<dbReference type="InterPro" id="IPR051469">
    <property type="entry name" value="FliN/MopA/SpaO"/>
</dbReference>
<accession>A0AA37W5J0</accession>
<evidence type="ECO:0000313" key="10">
    <source>
        <dbReference type="Proteomes" id="UP001161408"/>
    </source>
</evidence>
<dbReference type="Gene3D" id="2.30.330.10">
    <property type="entry name" value="SpoA-like"/>
    <property type="match status" value="1"/>
</dbReference>
<sequence>MNENLDSALAGLELDAFDGFDDKSANKTNEGSMSFFQDVPLLVTLEVASTEITLGELSQAKEGDVLKLDKVAGEALDVKVNGVFFAKAEVVMVEGQYGLKFAQTDTAKDQ</sequence>
<dbReference type="GO" id="GO:0071973">
    <property type="term" value="P:bacterial-type flagellum-dependent cell motility"/>
    <property type="evidence" value="ECO:0007669"/>
    <property type="project" value="InterPro"/>
</dbReference>
<keyword evidence="7" id="KW-0472">Membrane</keyword>
<dbReference type="AlphaFoldDB" id="A0AA37W5J0"/>
<evidence type="ECO:0000256" key="7">
    <source>
        <dbReference type="ARBA" id="ARBA00023136"/>
    </source>
</evidence>
<comment type="similarity">
    <text evidence="2">Belongs to the FliN/MopA/SpaO family.</text>
</comment>
<name>A0AA37W5J0_9GAMM</name>
<dbReference type="GO" id="GO:0006935">
    <property type="term" value="P:chemotaxis"/>
    <property type="evidence" value="ECO:0007669"/>
    <property type="project" value="UniProtKB-KW"/>
</dbReference>
<feature type="domain" description="Flagellar motor switch protein FliN-like C-terminal" evidence="8">
    <location>
        <begin position="37"/>
        <end position="101"/>
    </location>
</feature>
<dbReference type="Pfam" id="PF01052">
    <property type="entry name" value="FliMN_C"/>
    <property type="match status" value="1"/>
</dbReference>
<evidence type="ECO:0000256" key="2">
    <source>
        <dbReference type="ARBA" id="ARBA00009226"/>
    </source>
</evidence>
<dbReference type="GeneID" id="99693611"/>
<reference evidence="9" key="2">
    <citation type="submission" date="2023-01" db="EMBL/GenBank/DDBJ databases">
        <title>Draft genome sequence of Pseudoalteromonas tetraodonis strain NBRC 103034.</title>
        <authorList>
            <person name="Sun Q."/>
            <person name="Mori K."/>
        </authorList>
    </citation>
    <scope>NUCLEOTIDE SEQUENCE</scope>
    <source>
        <strain evidence="9">NBRC 103034</strain>
    </source>
</reference>
<dbReference type="PRINTS" id="PR00956">
    <property type="entry name" value="FLGMOTORFLIN"/>
</dbReference>
<evidence type="ECO:0000256" key="1">
    <source>
        <dbReference type="ARBA" id="ARBA00004413"/>
    </source>
</evidence>
<evidence type="ECO:0000259" key="8">
    <source>
        <dbReference type="Pfam" id="PF01052"/>
    </source>
</evidence>
<dbReference type="GO" id="GO:0009425">
    <property type="term" value="C:bacterial-type flagellum basal body"/>
    <property type="evidence" value="ECO:0007669"/>
    <property type="project" value="InterPro"/>
</dbReference>
<proteinExistence type="inferred from homology"/>
<dbReference type="InterPro" id="IPR001543">
    <property type="entry name" value="FliN-like_C"/>
</dbReference>
<gene>
    <name evidence="9" type="ORF">GCM10007914_23790</name>
</gene>
<reference evidence="9" key="1">
    <citation type="journal article" date="2014" name="Int. J. Syst. Evol. Microbiol.">
        <title>Complete genome sequence of Corynebacterium casei LMG S-19264T (=DSM 44701T), isolated from a smear-ripened cheese.</title>
        <authorList>
            <consortium name="US DOE Joint Genome Institute (JGI-PGF)"/>
            <person name="Walter F."/>
            <person name="Albersmeier A."/>
            <person name="Kalinowski J."/>
            <person name="Ruckert C."/>
        </authorList>
    </citation>
    <scope>NUCLEOTIDE SEQUENCE</scope>
    <source>
        <strain evidence="9">NBRC 103034</strain>
    </source>
</reference>
<comment type="subcellular location">
    <subcellularLocation>
        <location evidence="1">Cell membrane</location>
        <topology evidence="1">Peripheral membrane protein</topology>
        <orientation evidence="1">Cytoplasmic side</orientation>
    </subcellularLocation>
</comment>
<dbReference type="InterPro" id="IPR001172">
    <property type="entry name" value="FliN_T3SS_HrcQb"/>
</dbReference>
<evidence type="ECO:0000256" key="6">
    <source>
        <dbReference type="ARBA" id="ARBA00022779"/>
    </source>
</evidence>
<evidence type="ECO:0000256" key="3">
    <source>
        <dbReference type="ARBA" id="ARBA00021897"/>
    </source>
</evidence>
<keyword evidence="5" id="KW-0145">Chemotaxis</keyword>
<dbReference type="InterPro" id="IPR036429">
    <property type="entry name" value="SpoA-like_sf"/>
</dbReference>
<comment type="caution">
    <text evidence="9">The sequence shown here is derived from an EMBL/GenBank/DDBJ whole genome shotgun (WGS) entry which is preliminary data.</text>
</comment>
<keyword evidence="4" id="KW-1003">Cell membrane</keyword>
<dbReference type="SUPFAM" id="SSF101801">
    <property type="entry name" value="Surface presentation of antigens (SPOA)"/>
    <property type="match status" value="1"/>
</dbReference>
<protein>
    <recommendedName>
        <fullName evidence="3">Flagellar motor switch protein FliN</fullName>
    </recommendedName>
</protein>
<evidence type="ECO:0000313" key="9">
    <source>
        <dbReference type="EMBL" id="GLQ03498.1"/>
    </source>
</evidence>
<dbReference type="PANTHER" id="PTHR43484:SF1">
    <property type="entry name" value="FLAGELLAR MOTOR SWITCH PROTEIN FLIN"/>
    <property type="match status" value="1"/>
</dbReference>